<sequence length="387" mass="43908">MRFLLAFCLLFNSTILFAQETLVFEGGKEGHAIYRIPAIISIPNGDLLAFAEGRVNGFDDFGDINLVMKRSSDQGKTWSLLQTIVDFDSLQAGNPAPVIDLHDPEFPEGVIYLFYNSGNNHEYDVRLNKGVREVWMIRSLDLGKSWEDPVNITTQVHKPNNPKFNPNYTNPADWRHYANTPGHAFQFQKGKFKGRIFVAANHSEGNPQTNSKDYQAHGFFTDDHGKSFQISESIQFPGSNESIAAELPEGRMIMSTRNQRGDIRQRILAFSEDGGATWSEQYFEESLTDPVCQGSILSFEDENGDTILAHSNNSNPNERNNLTIKWSKDLGKSWIKPTEIDQKKIPKNTTWTAYSDLVYLSKNQMGILYERNDYQEIVFKGVEIPAF</sequence>
<dbReference type="GO" id="GO:0004308">
    <property type="term" value="F:exo-alpha-sialidase activity"/>
    <property type="evidence" value="ECO:0007669"/>
    <property type="project" value="UniProtKB-EC"/>
</dbReference>
<evidence type="ECO:0000256" key="1">
    <source>
        <dbReference type="ARBA" id="ARBA00000427"/>
    </source>
</evidence>
<dbReference type="InterPro" id="IPR011040">
    <property type="entry name" value="Sialidase"/>
</dbReference>
<dbReference type="SUPFAM" id="SSF50939">
    <property type="entry name" value="Sialidases"/>
    <property type="match status" value="1"/>
</dbReference>
<dbReference type="CDD" id="cd15482">
    <property type="entry name" value="Sialidase_non-viral"/>
    <property type="match status" value="1"/>
</dbReference>
<evidence type="ECO:0000259" key="5">
    <source>
        <dbReference type="Pfam" id="PF13088"/>
    </source>
</evidence>
<comment type="similarity">
    <text evidence="2">Belongs to the glycosyl hydrolase 33 family.</text>
</comment>
<feature type="signal peptide" evidence="4">
    <location>
        <begin position="1"/>
        <end position="18"/>
    </location>
</feature>
<dbReference type="InterPro" id="IPR036278">
    <property type="entry name" value="Sialidase_sf"/>
</dbReference>
<dbReference type="Gene3D" id="2.120.10.10">
    <property type="match status" value="1"/>
</dbReference>
<dbReference type="PANTHER" id="PTHR10628:SF30">
    <property type="entry name" value="EXO-ALPHA-SIALIDASE"/>
    <property type="match status" value="1"/>
</dbReference>
<evidence type="ECO:0000256" key="4">
    <source>
        <dbReference type="SAM" id="SignalP"/>
    </source>
</evidence>
<evidence type="ECO:0000313" key="7">
    <source>
        <dbReference type="Proteomes" id="UP000256405"/>
    </source>
</evidence>
<dbReference type="RefSeq" id="WP_086542562.1">
    <property type="nucleotide sequence ID" value="NZ_MSSW01000049.1"/>
</dbReference>
<dbReference type="GO" id="GO:0016020">
    <property type="term" value="C:membrane"/>
    <property type="evidence" value="ECO:0007669"/>
    <property type="project" value="TreeGrafter"/>
</dbReference>
<keyword evidence="4" id="KW-0732">Signal</keyword>
<name>A0A3E0DKZ0_9BACT</name>
<evidence type="ECO:0000256" key="3">
    <source>
        <dbReference type="ARBA" id="ARBA00012733"/>
    </source>
</evidence>
<dbReference type="InterPro" id="IPR026856">
    <property type="entry name" value="Sialidase_fam"/>
</dbReference>
<dbReference type="AlphaFoldDB" id="A0A3E0DKZ0"/>
<dbReference type="PANTHER" id="PTHR10628">
    <property type="entry name" value="SIALIDASE"/>
    <property type="match status" value="1"/>
</dbReference>
<dbReference type="Proteomes" id="UP000256405">
    <property type="component" value="Unassembled WGS sequence"/>
</dbReference>
<comment type="caution">
    <text evidence="6">The sequence shown here is derived from an EMBL/GenBank/DDBJ whole genome shotgun (WGS) entry which is preliminary data.</text>
</comment>
<gene>
    <name evidence="6" type="ORF">C8N25_12039</name>
</gene>
<proteinExistence type="inferred from homology"/>
<protein>
    <recommendedName>
        <fullName evidence="3">exo-alpha-sialidase</fullName>
        <ecNumber evidence="3">3.2.1.18</ecNumber>
    </recommendedName>
</protein>
<dbReference type="GO" id="GO:0006689">
    <property type="term" value="P:ganglioside catabolic process"/>
    <property type="evidence" value="ECO:0007669"/>
    <property type="project" value="TreeGrafter"/>
</dbReference>
<accession>A0A3E0DKZ0</accession>
<feature type="domain" description="Sialidase" evidence="5">
    <location>
        <begin position="45"/>
        <end position="358"/>
    </location>
</feature>
<dbReference type="OrthoDB" id="7294637at2"/>
<dbReference type="EMBL" id="QUNF01000020">
    <property type="protein sequence ID" value="REG82751.1"/>
    <property type="molecule type" value="Genomic_DNA"/>
</dbReference>
<evidence type="ECO:0000313" key="6">
    <source>
        <dbReference type="EMBL" id="REG82751.1"/>
    </source>
</evidence>
<dbReference type="EC" id="3.2.1.18" evidence="3"/>
<comment type="catalytic activity">
    <reaction evidence="1">
        <text>Hydrolysis of alpha-(2-&gt;3)-, alpha-(2-&gt;6)-, alpha-(2-&gt;8)- glycosidic linkages of terminal sialic acid residues in oligosaccharides, glycoproteins, glycolipids, colominic acid and synthetic substrates.</text>
        <dbReference type="EC" id="3.2.1.18"/>
    </reaction>
</comment>
<feature type="chain" id="PRO_5017774855" description="exo-alpha-sialidase" evidence="4">
    <location>
        <begin position="19"/>
        <end position="387"/>
    </location>
</feature>
<dbReference type="GO" id="GO:0009313">
    <property type="term" value="P:oligosaccharide catabolic process"/>
    <property type="evidence" value="ECO:0007669"/>
    <property type="project" value="TreeGrafter"/>
</dbReference>
<dbReference type="Pfam" id="PF13088">
    <property type="entry name" value="BNR_2"/>
    <property type="match status" value="1"/>
</dbReference>
<organism evidence="6 7">
    <name type="scientific">Algoriphagus antarcticus</name>
    <dbReference type="NCBI Taxonomy" id="238540"/>
    <lineage>
        <taxon>Bacteria</taxon>
        <taxon>Pseudomonadati</taxon>
        <taxon>Bacteroidota</taxon>
        <taxon>Cytophagia</taxon>
        <taxon>Cytophagales</taxon>
        <taxon>Cyclobacteriaceae</taxon>
        <taxon>Algoriphagus</taxon>
    </lineage>
</organism>
<evidence type="ECO:0000256" key="2">
    <source>
        <dbReference type="ARBA" id="ARBA00009348"/>
    </source>
</evidence>
<reference evidence="6 7" key="1">
    <citation type="submission" date="2018-08" db="EMBL/GenBank/DDBJ databases">
        <title>Genomic Encyclopedia of Archaeal and Bacterial Type Strains, Phase II (KMG-II): from individual species to whole genera.</title>
        <authorList>
            <person name="Goeker M."/>
        </authorList>
    </citation>
    <scope>NUCLEOTIDE SEQUENCE [LARGE SCALE GENOMIC DNA]</scope>
    <source>
        <strain evidence="6 7">DSM 15986</strain>
    </source>
</reference>
<dbReference type="GO" id="GO:0005737">
    <property type="term" value="C:cytoplasm"/>
    <property type="evidence" value="ECO:0007669"/>
    <property type="project" value="TreeGrafter"/>
</dbReference>
<keyword evidence="7" id="KW-1185">Reference proteome</keyword>